<organism evidence="1 2">
    <name type="scientific">Plantactinospora mayteni</name>
    <dbReference type="NCBI Taxonomy" id="566021"/>
    <lineage>
        <taxon>Bacteria</taxon>
        <taxon>Bacillati</taxon>
        <taxon>Actinomycetota</taxon>
        <taxon>Actinomycetes</taxon>
        <taxon>Micromonosporales</taxon>
        <taxon>Micromonosporaceae</taxon>
        <taxon>Plantactinospora</taxon>
    </lineage>
</organism>
<protein>
    <recommendedName>
        <fullName evidence="3">SWIM-type domain-containing protein</fullName>
    </recommendedName>
</protein>
<gene>
    <name evidence="1" type="ORF">Pma05_80180</name>
</gene>
<dbReference type="RefSeq" id="WP_239314109.1">
    <property type="nucleotide sequence ID" value="NZ_BAAAZQ010000040.1"/>
</dbReference>
<dbReference type="EMBL" id="BONX01000072">
    <property type="protein sequence ID" value="GIH01446.1"/>
    <property type="molecule type" value="Genomic_DNA"/>
</dbReference>
<accession>A0ABQ4F3G5</accession>
<evidence type="ECO:0000313" key="2">
    <source>
        <dbReference type="Proteomes" id="UP000621500"/>
    </source>
</evidence>
<evidence type="ECO:0008006" key="3">
    <source>
        <dbReference type="Google" id="ProtNLM"/>
    </source>
</evidence>
<name>A0ABQ4F3G5_9ACTN</name>
<sequence length="296" mass="31748">MAVRIDVEAFRDSIPTAVGEAAARLLTDDSVGELEPAGGGFQAVIRDRSAAFQPWVGIVDGVFTDDCDCGIIGDELCAHAVATALTAFTAGVAFSGAATPPGAVPAEPERAQYLEAVQRLSPRQLADLVAGYAVRDRLFATLLLGEAGMLNGADESGLADFRAAVRDASKVTTGSRWQISDVEAAGHRLAAEVEILCARPATPTALELVEEAILVWDELSGHLRDAYHITRTEPEEITEPLVGVHRDLCERLDLDPDEIAERLNRIVERCHYDTMDVGMYADLLGEYAGTVTSARW</sequence>
<proteinExistence type="predicted"/>
<dbReference type="Proteomes" id="UP000621500">
    <property type="component" value="Unassembled WGS sequence"/>
</dbReference>
<keyword evidence="2" id="KW-1185">Reference proteome</keyword>
<evidence type="ECO:0000313" key="1">
    <source>
        <dbReference type="EMBL" id="GIH01446.1"/>
    </source>
</evidence>
<comment type="caution">
    <text evidence="1">The sequence shown here is derived from an EMBL/GenBank/DDBJ whole genome shotgun (WGS) entry which is preliminary data.</text>
</comment>
<reference evidence="1 2" key="1">
    <citation type="submission" date="2021-01" db="EMBL/GenBank/DDBJ databases">
        <title>Whole genome shotgun sequence of Plantactinospora mayteni NBRC 109088.</title>
        <authorList>
            <person name="Komaki H."/>
            <person name="Tamura T."/>
        </authorList>
    </citation>
    <scope>NUCLEOTIDE SEQUENCE [LARGE SCALE GENOMIC DNA]</scope>
    <source>
        <strain evidence="1 2">NBRC 109088</strain>
    </source>
</reference>